<dbReference type="AlphaFoldDB" id="A0A183LQ92"/>
<dbReference type="Proteomes" id="UP000277204">
    <property type="component" value="Unassembled WGS sequence"/>
</dbReference>
<accession>A0A183LQ92</accession>
<proteinExistence type="predicted"/>
<dbReference type="EMBL" id="UZAI01002150">
    <property type="protein sequence ID" value="VDO68722.1"/>
    <property type="molecule type" value="Genomic_DNA"/>
</dbReference>
<sequence>MQFSKSSDAKNIRGIYFRQEKIRASNFNTLHLNKTCCWKKILDISHAYTNLTSVHII</sequence>
<gene>
    <name evidence="1" type="ORF">SMRZ_LOCUS5967</name>
</gene>
<organism evidence="1 2">
    <name type="scientific">Schistosoma margrebowiei</name>
    <dbReference type="NCBI Taxonomy" id="48269"/>
    <lineage>
        <taxon>Eukaryota</taxon>
        <taxon>Metazoa</taxon>
        <taxon>Spiralia</taxon>
        <taxon>Lophotrochozoa</taxon>
        <taxon>Platyhelminthes</taxon>
        <taxon>Trematoda</taxon>
        <taxon>Digenea</taxon>
        <taxon>Strigeidida</taxon>
        <taxon>Schistosomatoidea</taxon>
        <taxon>Schistosomatidae</taxon>
        <taxon>Schistosoma</taxon>
    </lineage>
</organism>
<evidence type="ECO:0000313" key="1">
    <source>
        <dbReference type="EMBL" id="VDO68722.1"/>
    </source>
</evidence>
<name>A0A183LQ92_9TREM</name>
<evidence type="ECO:0000313" key="2">
    <source>
        <dbReference type="Proteomes" id="UP000277204"/>
    </source>
</evidence>
<keyword evidence="2" id="KW-1185">Reference proteome</keyword>
<reference evidence="1 2" key="1">
    <citation type="submission" date="2018-11" db="EMBL/GenBank/DDBJ databases">
        <authorList>
            <consortium name="Pathogen Informatics"/>
        </authorList>
    </citation>
    <scope>NUCLEOTIDE SEQUENCE [LARGE SCALE GENOMIC DNA]</scope>
    <source>
        <strain evidence="1 2">Zambia</strain>
    </source>
</reference>
<protein>
    <submittedName>
        <fullName evidence="1">Uncharacterized protein</fullName>
    </submittedName>
</protein>